<evidence type="ECO:0000256" key="2">
    <source>
        <dbReference type="ARBA" id="ARBA00022723"/>
    </source>
</evidence>
<reference evidence="5" key="1">
    <citation type="journal article" date="2023" name="Mol. Phylogenet. Evol.">
        <title>Genome-scale phylogeny and comparative genomics of the fungal order Sordariales.</title>
        <authorList>
            <person name="Hensen N."/>
            <person name="Bonometti L."/>
            <person name="Westerberg I."/>
            <person name="Brannstrom I.O."/>
            <person name="Guillou S."/>
            <person name="Cros-Aarteil S."/>
            <person name="Calhoun S."/>
            <person name="Haridas S."/>
            <person name="Kuo A."/>
            <person name="Mondo S."/>
            <person name="Pangilinan J."/>
            <person name="Riley R."/>
            <person name="LaButti K."/>
            <person name="Andreopoulos B."/>
            <person name="Lipzen A."/>
            <person name="Chen C."/>
            <person name="Yan M."/>
            <person name="Daum C."/>
            <person name="Ng V."/>
            <person name="Clum A."/>
            <person name="Steindorff A."/>
            <person name="Ohm R.A."/>
            <person name="Martin F."/>
            <person name="Silar P."/>
            <person name="Natvig D.O."/>
            <person name="Lalanne C."/>
            <person name="Gautier V."/>
            <person name="Ament-Velasquez S.L."/>
            <person name="Kruys A."/>
            <person name="Hutchinson M.I."/>
            <person name="Powell A.J."/>
            <person name="Barry K."/>
            <person name="Miller A.N."/>
            <person name="Grigoriev I.V."/>
            <person name="Debuchy R."/>
            <person name="Gladieux P."/>
            <person name="Hiltunen Thoren M."/>
            <person name="Johannesson H."/>
        </authorList>
    </citation>
    <scope>NUCLEOTIDE SEQUENCE</scope>
    <source>
        <strain evidence="5">CBS 141.50</strain>
    </source>
</reference>
<dbReference type="Pfam" id="PF00067">
    <property type="entry name" value="p450"/>
    <property type="match status" value="1"/>
</dbReference>
<reference evidence="5" key="2">
    <citation type="submission" date="2023-05" db="EMBL/GenBank/DDBJ databases">
        <authorList>
            <consortium name="Lawrence Berkeley National Laboratory"/>
            <person name="Steindorff A."/>
            <person name="Hensen N."/>
            <person name="Bonometti L."/>
            <person name="Westerberg I."/>
            <person name="Brannstrom I.O."/>
            <person name="Guillou S."/>
            <person name="Cros-Aarteil S."/>
            <person name="Calhoun S."/>
            <person name="Haridas S."/>
            <person name="Kuo A."/>
            <person name="Mondo S."/>
            <person name="Pangilinan J."/>
            <person name="Riley R."/>
            <person name="Labutti K."/>
            <person name="Andreopoulos B."/>
            <person name="Lipzen A."/>
            <person name="Chen C."/>
            <person name="Yanf M."/>
            <person name="Daum C."/>
            <person name="Ng V."/>
            <person name="Clum A."/>
            <person name="Ohm R."/>
            <person name="Martin F."/>
            <person name="Silar P."/>
            <person name="Natvig D."/>
            <person name="Lalanne C."/>
            <person name="Gautier V."/>
            <person name="Ament-Velasquez S.L."/>
            <person name="Kruys A."/>
            <person name="Hutchinson M.I."/>
            <person name="Powell A.J."/>
            <person name="Barry K."/>
            <person name="Miller A.N."/>
            <person name="Grigoriev I.V."/>
            <person name="Debuchy R."/>
            <person name="Gladieux P."/>
            <person name="Thoren M.H."/>
            <person name="Johannesson H."/>
        </authorList>
    </citation>
    <scope>NUCLEOTIDE SEQUENCE</scope>
    <source>
        <strain evidence="5">CBS 141.50</strain>
    </source>
</reference>
<dbReference type="EMBL" id="MU853659">
    <property type="protein sequence ID" value="KAK4139541.1"/>
    <property type="molecule type" value="Genomic_DNA"/>
</dbReference>
<dbReference type="InterPro" id="IPR036396">
    <property type="entry name" value="Cyt_P450_sf"/>
</dbReference>
<dbReference type="GO" id="GO:0005506">
    <property type="term" value="F:iron ion binding"/>
    <property type="evidence" value="ECO:0007669"/>
    <property type="project" value="InterPro"/>
</dbReference>
<dbReference type="PANTHER" id="PTHR24305">
    <property type="entry name" value="CYTOCHROME P450"/>
    <property type="match status" value="1"/>
</dbReference>
<dbReference type="InterPro" id="IPR002401">
    <property type="entry name" value="Cyt_P450_E_grp-I"/>
</dbReference>
<evidence type="ECO:0000313" key="5">
    <source>
        <dbReference type="EMBL" id="KAK4139541.1"/>
    </source>
</evidence>
<keyword evidence="3 4" id="KW-0408">Iron</keyword>
<comment type="caution">
    <text evidence="5">The sequence shown here is derived from an EMBL/GenBank/DDBJ whole genome shotgun (WGS) entry which is preliminary data.</text>
</comment>
<dbReference type="RefSeq" id="XP_062632912.1">
    <property type="nucleotide sequence ID" value="XM_062785023.1"/>
</dbReference>
<keyword evidence="6" id="KW-1185">Reference proteome</keyword>
<organism evidence="5 6">
    <name type="scientific">Dichotomopilus funicola</name>
    <dbReference type="NCBI Taxonomy" id="1934379"/>
    <lineage>
        <taxon>Eukaryota</taxon>
        <taxon>Fungi</taxon>
        <taxon>Dikarya</taxon>
        <taxon>Ascomycota</taxon>
        <taxon>Pezizomycotina</taxon>
        <taxon>Sordariomycetes</taxon>
        <taxon>Sordariomycetidae</taxon>
        <taxon>Sordariales</taxon>
        <taxon>Chaetomiaceae</taxon>
        <taxon>Dichotomopilus</taxon>
    </lineage>
</organism>
<evidence type="ECO:0000256" key="3">
    <source>
        <dbReference type="ARBA" id="ARBA00023004"/>
    </source>
</evidence>
<dbReference type="AlphaFoldDB" id="A0AAN6UVF2"/>
<dbReference type="Proteomes" id="UP001302676">
    <property type="component" value="Unassembled WGS sequence"/>
</dbReference>
<dbReference type="Gene3D" id="1.10.630.10">
    <property type="entry name" value="Cytochrome P450"/>
    <property type="match status" value="1"/>
</dbReference>
<dbReference type="GO" id="GO:0020037">
    <property type="term" value="F:heme binding"/>
    <property type="evidence" value="ECO:0007669"/>
    <property type="project" value="InterPro"/>
</dbReference>
<dbReference type="PRINTS" id="PR00463">
    <property type="entry name" value="EP450I"/>
</dbReference>
<dbReference type="GeneID" id="87821636"/>
<dbReference type="CDD" id="cd11051">
    <property type="entry name" value="CYP59-like"/>
    <property type="match status" value="1"/>
</dbReference>
<proteinExistence type="predicted"/>
<evidence type="ECO:0000256" key="1">
    <source>
        <dbReference type="ARBA" id="ARBA00022617"/>
    </source>
</evidence>
<comment type="cofactor">
    <cofactor evidence="4">
        <name>heme</name>
        <dbReference type="ChEBI" id="CHEBI:30413"/>
    </cofactor>
</comment>
<dbReference type="InterPro" id="IPR050121">
    <property type="entry name" value="Cytochrome_P450_monoxygenase"/>
</dbReference>
<protein>
    <submittedName>
        <fullName evidence="5">Cytochrome P450</fullName>
    </submittedName>
</protein>
<sequence length="569" mass="64288">MIANLVLLALPLVIGYLATTIWHRRFKQYAAFPQLKPSLLWGHMKAIHEFTLRERPKIHFDPIFASMAKELGNPPLMFFDLRPVNYPMVIVNSHQVAEQISRASKQFAWSTPKSPTMDALLRGEDWKQVRKRFNPGFAPQHLMSLLPCILDKTEIFVDHLNRYADSNEEFPLLEFTINLTFDIIGAITMGVDFDAQHSESSEQGEFIQIYDRLIRLYGLGDGQLPWWMYPRREWRKYVLSKQIDQLLESIIQDKHAEHQNQQVQQTGKNKPRDVLSLSLQGNTELSKGLLSDTRDQIKTFLFAGHDTTGILLAWTFYELSRSPHVLKGVRDELDRLLGPDSDPAAVRAKLTGPGADELVNSMVYTTAVIKEVLRVYPPAGTARMARPGTGFNVQTSDGQTFCLDGVIIYNCATIIQRDRTVYGDTADDFVPERWLGDSSGIMSAGAEEDAEKRNAAGRKIPPGAWRAFERGPRNCIGQDLATIEARVIVAVVARRYDFVKVGLGELDLDGKGQPTLNDKGQYRVKSEMYNTTQVTAKPVDAMRMRVRRPTLITRGTNKQNIILSGWPAT</sequence>
<dbReference type="SUPFAM" id="SSF48264">
    <property type="entry name" value="Cytochrome P450"/>
    <property type="match status" value="1"/>
</dbReference>
<gene>
    <name evidence="5" type="ORF">C8A04DRAFT_40659</name>
</gene>
<keyword evidence="2 4" id="KW-0479">Metal-binding</keyword>
<dbReference type="InterPro" id="IPR001128">
    <property type="entry name" value="Cyt_P450"/>
</dbReference>
<dbReference type="PRINTS" id="PR00385">
    <property type="entry name" value="P450"/>
</dbReference>
<dbReference type="GO" id="GO:0016705">
    <property type="term" value="F:oxidoreductase activity, acting on paired donors, with incorporation or reduction of molecular oxygen"/>
    <property type="evidence" value="ECO:0007669"/>
    <property type="project" value="InterPro"/>
</dbReference>
<name>A0AAN6UVF2_9PEZI</name>
<keyword evidence="1 4" id="KW-0349">Heme</keyword>
<dbReference type="PANTHER" id="PTHR24305:SF222">
    <property type="entry name" value="CYTOCHROME P450 MONOOXYGENASE STCS"/>
    <property type="match status" value="1"/>
</dbReference>
<feature type="binding site" description="axial binding residue" evidence="4">
    <location>
        <position position="475"/>
    </location>
    <ligand>
        <name>heme</name>
        <dbReference type="ChEBI" id="CHEBI:30413"/>
    </ligand>
    <ligandPart>
        <name>Fe</name>
        <dbReference type="ChEBI" id="CHEBI:18248"/>
    </ligandPart>
</feature>
<accession>A0AAN6UVF2</accession>
<dbReference type="GO" id="GO:0004497">
    <property type="term" value="F:monooxygenase activity"/>
    <property type="evidence" value="ECO:0007669"/>
    <property type="project" value="InterPro"/>
</dbReference>
<evidence type="ECO:0000313" key="6">
    <source>
        <dbReference type="Proteomes" id="UP001302676"/>
    </source>
</evidence>
<evidence type="ECO:0000256" key="4">
    <source>
        <dbReference type="PIRSR" id="PIRSR602401-1"/>
    </source>
</evidence>